<sequence>MSSRETAVEYAYNENQAPSEAVVAAVAAACNRDPLEMDPLYESIDPDALNAVFRSRPNTDSDPGDIHIEFRIDAGHVTVTAEHVRVHNTDDA</sequence>
<dbReference type="AlphaFoldDB" id="A0A0N0BNF5"/>
<evidence type="ECO:0000313" key="3">
    <source>
        <dbReference type="Proteomes" id="UP000037729"/>
    </source>
</evidence>
<accession>A0A0N0BNF5</accession>
<dbReference type="EMBL" id="LIUF01000004">
    <property type="protein sequence ID" value="KOX92416.1"/>
    <property type="molecule type" value="Genomic_DNA"/>
</dbReference>
<gene>
    <name evidence="2" type="ORF">AMS69_13700</name>
</gene>
<comment type="caution">
    <text evidence="2">The sequence shown here is derived from an EMBL/GenBank/DDBJ whole genome shotgun (WGS) entry which is preliminary data.</text>
</comment>
<dbReference type="InterPro" id="IPR040624">
    <property type="entry name" value="HalOD1"/>
</dbReference>
<dbReference type="Pfam" id="PF18545">
    <property type="entry name" value="HalOD1"/>
    <property type="match status" value="1"/>
</dbReference>
<dbReference type="PATRIC" id="fig|1705562.3.peg.3331"/>
<dbReference type="Proteomes" id="UP000037729">
    <property type="component" value="Unassembled WGS sequence"/>
</dbReference>
<evidence type="ECO:0000259" key="1">
    <source>
        <dbReference type="Pfam" id="PF18545"/>
    </source>
</evidence>
<keyword evidence="3" id="KW-1185">Reference proteome</keyword>
<dbReference type="RefSeq" id="WP_053968621.1">
    <property type="nucleotide sequence ID" value="NZ_LIUF01000004.1"/>
</dbReference>
<evidence type="ECO:0000313" key="2">
    <source>
        <dbReference type="EMBL" id="KOX92416.1"/>
    </source>
</evidence>
<name>A0A0N0BNF5_9EURY</name>
<dbReference type="STRING" id="1705562.AMS69_13700"/>
<organism evidence="2 3">
    <name type="scientific">Haloarcula rubripromontorii</name>
    <dbReference type="NCBI Taxonomy" id="1705562"/>
    <lineage>
        <taxon>Archaea</taxon>
        <taxon>Methanobacteriati</taxon>
        <taxon>Methanobacteriota</taxon>
        <taxon>Stenosarchaea group</taxon>
        <taxon>Halobacteria</taxon>
        <taxon>Halobacteriales</taxon>
        <taxon>Haloarculaceae</taxon>
        <taxon>Haloarcula</taxon>
    </lineage>
</organism>
<dbReference type="OrthoDB" id="205616at2157"/>
<protein>
    <recommendedName>
        <fullName evidence="1">Halobacterial output domain-containing protein</fullName>
    </recommendedName>
</protein>
<reference evidence="2 3" key="1">
    <citation type="submission" date="2015-08" db="EMBL/GenBank/DDBJ databases">
        <title>Genomes of Isolates from Cabo Rojo, PR.</title>
        <authorList>
            <person name="Sanchez-Nieves R.L."/>
            <person name="Montalvo-Rodriguez R."/>
        </authorList>
    </citation>
    <scope>NUCLEOTIDE SEQUENCE [LARGE SCALE GENOMIC DNA]</scope>
    <source>
        <strain evidence="2 3">SL3</strain>
    </source>
</reference>
<feature type="domain" description="Halobacterial output" evidence="1">
    <location>
        <begin position="15"/>
        <end position="86"/>
    </location>
</feature>
<proteinExistence type="predicted"/>